<evidence type="ECO:0000313" key="1">
    <source>
        <dbReference type="EMBL" id="ASJ76329.1"/>
    </source>
</evidence>
<evidence type="ECO:0000313" key="2">
    <source>
        <dbReference type="Proteomes" id="UP000250079"/>
    </source>
</evidence>
<proteinExistence type="predicted"/>
<keyword evidence="2" id="KW-1185">Reference proteome</keyword>
<dbReference type="KEGG" id="gai:IMCC3135_31405"/>
<name>A0A2Z2NYD8_9GAMM</name>
<organism evidence="1 2">
    <name type="scientific">Granulosicoccus antarcticus IMCC3135</name>
    <dbReference type="NCBI Taxonomy" id="1192854"/>
    <lineage>
        <taxon>Bacteria</taxon>
        <taxon>Pseudomonadati</taxon>
        <taxon>Pseudomonadota</taxon>
        <taxon>Gammaproteobacteria</taxon>
        <taxon>Chromatiales</taxon>
        <taxon>Granulosicoccaceae</taxon>
        <taxon>Granulosicoccus</taxon>
    </lineage>
</organism>
<accession>A0A2Z2NYD8</accession>
<dbReference type="AlphaFoldDB" id="A0A2Z2NYD8"/>
<sequence length="275" mass="30923">MLVSNSKGFTRKYHAVNLLVRGNLESLSLFADAKPLSAASAASLSFSRDFNDGKSWSTVKGVLMRPVKFDTEPNVIFIPSVALNRTHYTESTAKGTDTLILRAAVDRLYPLPKLESVESLNFRFNPAYITDTQFETAIVSAEFQLQPSATHLGIGKTIPAKAFQFNWLPNLFSEYGRVLRQENDDEEQSRFFRIGPRLEIEFWLRNFQQLRAALSAQHLFSLRPESRSRKSVEASLSLALDGTGHLALQVKYVNGDSSAKLEDEHFWTLGLGVKY</sequence>
<dbReference type="Proteomes" id="UP000250079">
    <property type="component" value="Chromosome"/>
</dbReference>
<dbReference type="EMBL" id="CP018632">
    <property type="protein sequence ID" value="ASJ76329.1"/>
    <property type="molecule type" value="Genomic_DNA"/>
</dbReference>
<gene>
    <name evidence="1" type="ORF">IMCC3135_31405</name>
</gene>
<protein>
    <submittedName>
        <fullName evidence="1">Uncharacterized protein</fullName>
    </submittedName>
</protein>
<reference evidence="1 2" key="1">
    <citation type="submission" date="2016-12" db="EMBL/GenBank/DDBJ databases">
        <authorList>
            <person name="Song W.-J."/>
            <person name="Kurnit D.M."/>
        </authorList>
    </citation>
    <scope>NUCLEOTIDE SEQUENCE [LARGE SCALE GENOMIC DNA]</scope>
    <source>
        <strain evidence="1 2">IMCC3135</strain>
    </source>
</reference>
<dbReference type="RefSeq" id="WP_157736445.1">
    <property type="nucleotide sequence ID" value="NZ_CP018632.1"/>
</dbReference>